<name>A0A0D2ITX1_9EURO</name>
<protein>
    <submittedName>
        <fullName evidence="1">Rhinocladiella mackenziei CBS 650.93 unplaced genomic scaffold supercont1.3, whole genome shotgun sequence</fullName>
    </submittedName>
</protein>
<dbReference type="InterPro" id="IPR036770">
    <property type="entry name" value="Ankyrin_rpt-contain_sf"/>
</dbReference>
<gene>
    <name evidence="1" type="ORF">Z518_04592</name>
</gene>
<dbReference type="SMART" id="SM00248">
    <property type="entry name" value="ANK"/>
    <property type="match status" value="7"/>
</dbReference>
<dbReference type="InterPro" id="IPR051616">
    <property type="entry name" value="Cul2-RING_E3_ligase_SR"/>
</dbReference>
<dbReference type="VEuPathDB" id="FungiDB:Z518_04592"/>
<accession>A0A0D2ITX1</accession>
<reference evidence="1 2" key="1">
    <citation type="submission" date="2015-01" db="EMBL/GenBank/DDBJ databases">
        <title>The Genome Sequence of Rhinocladiella mackenzie CBS 650.93.</title>
        <authorList>
            <consortium name="The Broad Institute Genomics Platform"/>
            <person name="Cuomo C."/>
            <person name="de Hoog S."/>
            <person name="Gorbushina A."/>
            <person name="Stielow B."/>
            <person name="Teixiera M."/>
            <person name="Abouelleil A."/>
            <person name="Chapman S.B."/>
            <person name="Priest M."/>
            <person name="Young S.K."/>
            <person name="Wortman J."/>
            <person name="Nusbaum C."/>
            <person name="Birren B."/>
        </authorList>
    </citation>
    <scope>NUCLEOTIDE SEQUENCE [LARGE SCALE GENOMIC DNA]</scope>
    <source>
        <strain evidence="1 2">CBS 650.93</strain>
    </source>
</reference>
<dbReference type="HOGENOM" id="CLU_244767_0_0_1"/>
<organism evidence="1 2">
    <name type="scientific">Rhinocladiella mackenziei CBS 650.93</name>
    <dbReference type="NCBI Taxonomy" id="1442369"/>
    <lineage>
        <taxon>Eukaryota</taxon>
        <taxon>Fungi</taxon>
        <taxon>Dikarya</taxon>
        <taxon>Ascomycota</taxon>
        <taxon>Pezizomycotina</taxon>
        <taxon>Eurotiomycetes</taxon>
        <taxon>Chaetothyriomycetidae</taxon>
        <taxon>Chaetothyriales</taxon>
        <taxon>Herpotrichiellaceae</taxon>
        <taxon>Rhinocladiella</taxon>
    </lineage>
</organism>
<dbReference type="GeneID" id="25292663"/>
<dbReference type="OrthoDB" id="3182339at2759"/>
<keyword evidence="2" id="KW-1185">Reference proteome</keyword>
<dbReference type="RefSeq" id="XP_013273752.1">
    <property type="nucleotide sequence ID" value="XM_013418298.1"/>
</dbReference>
<sequence>MPGLFLPSRTSLDSDIATADNRRIAAILHEAELSPPRRIPALAEPDVRDFEASLPSNIDKARSLLVQQRTNEPGYRQPDQQKRHVFRSKKSKEAKCNTVNWVFTKHEVSKAFSELLSRVTLPAPGIAQALLSHASVASLEELWCYLHDPKLEKRTESRFRKSRSAALPKSISSVVLKTGSSLALKNNSSSVLKTRSLVAPETTTVTNPEITWLEEVCSQENLEYTRLMCQAGLGEDALARAFKIALSKHSMDAVEVLLSFGAVVSPACQETIRERVKLHDVALVRLLLSAPNAMSVEAWQSCLELKSESLEPTWMQSPELLLLCLAHRPELACRHLLLKALESQNLSATAITLAYGRFSGAYLGDVRKLACQFASHVQDDERRHKFFKMLVEAGFVADSLVLRQELLKDVKTRQFPLVKLLADAGVIVDMEPHNAFYWAVSHMDFDILELLKSCKFSSPISPALKFVPDSTSESDLLRLVEILGPIGLVGEPLDSCLICAVRRRHLQLIGAMIRYGASIEFKQASAIQTAMENADLELLGVLLRSKCSATILSAIIPTAMALQSRPIRLQAMKALVKKGVLPQELGVPLQRLVSEDDDIDSELVQLLLQHEAPVDGVDDDTNNVVLVATRRGNLSILKMLCDARPRNDTLSKAVPVAFGVMDTCGYDVALNMIKLLLQSGAAGLPTHQTLLAAAKQDRLEIVRLLVGHGADANYSRGASFGVALTTSNFKLLQILCAKCPPSRASIKSAFSLAIDPRYYTSEALELLLSSTPYVSTTLNALPPSEKLRGNPNITAIVSCLLRHGLDVNLGNGAVLSFAIRERNVVLLDRILSANPSITSLKAAFRTANDAQPRSLELDTMRLLLEKANSAEIGQSESLLQQVYCALSGDFAGLRLLRRHNAVATPDIFTRGCLTTASSTISRNEKQEIFESLLVPSAGKLTQDMSKLLAHSVTDVPECTQLPQLLLAYGAEVKFETLNVALETSSFELLHVLLSSIKSVDRIVITFRQARKTTMASERRYWIYQHLLGRGIPSDDVSEALLDSLKADDLGDLSFPKLLLENGASPGYQNGKPFSLALRTTSPNSIFAVRLLTQYLVDDAMATVAFDVVRTVPFVKNHAGMKIYRPLLEWNISKPSICQALVDSFKGGCPDISILRSLLARGADPHEYNGYCFAAAAKMGALVEFQALSKYAKLPVVLKVLLNNFEEERQIVRWFKVCLEEQPRLGKIDQDELVFQCMSKFPVGTTLLKLLLDRGLSASAKIDHCLCASWKPEPCTALIWAIFQKPRIENDVILLLLSRGSASLPAYSTPLTKVSAAFGCLLDKTRLPILKDLLDLDRDRISDYVIPGSSFGPLAMSPRAFKGDSDFLSDTDEIPLREASIFLGNFEAFRLITAEMTPNDGTLHLAALLALPKFVTWLLKTHDPNHKAEEYDNMVPLACVCESKPHYWCKIANEESDWRNRQKDTMHLLAGVTSPKWRYRNMTILHFAMEKGLETAKAMIEALDIRHDPERDEKYLYVDRDGIEYSPQQYALKIWDADSKDKKTLIACLEAAT</sequence>
<dbReference type="EMBL" id="KN847477">
    <property type="protein sequence ID" value="KIX06616.1"/>
    <property type="molecule type" value="Genomic_DNA"/>
</dbReference>
<dbReference type="Gene3D" id="1.25.40.20">
    <property type="entry name" value="Ankyrin repeat-containing domain"/>
    <property type="match status" value="3"/>
</dbReference>
<dbReference type="InterPro" id="IPR002110">
    <property type="entry name" value="Ankyrin_rpt"/>
</dbReference>
<dbReference type="STRING" id="1442369.A0A0D2ITX1"/>
<evidence type="ECO:0000313" key="1">
    <source>
        <dbReference type="EMBL" id="KIX06616.1"/>
    </source>
</evidence>
<proteinExistence type="predicted"/>
<dbReference type="PANTHER" id="PTHR46224:SF64">
    <property type="entry name" value="IQ MOTIF AND ANKYRIN REPEAT DOMAIN-CONTAINING PROTEIN 1"/>
    <property type="match status" value="1"/>
</dbReference>
<dbReference type="SUPFAM" id="SSF48403">
    <property type="entry name" value="Ankyrin repeat"/>
    <property type="match status" value="1"/>
</dbReference>
<evidence type="ECO:0000313" key="2">
    <source>
        <dbReference type="Proteomes" id="UP000053617"/>
    </source>
</evidence>
<dbReference type="Proteomes" id="UP000053617">
    <property type="component" value="Unassembled WGS sequence"/>
</dbReference>
<dbReference type="PANTHER" id="PTHR46224">
    <property type="entry name" value="ANKYRIN REPEAT FAMILY PROTEIN"/>
    <property type="match status" value="1"/>
</dbReference>